<name>A0ABX5LD15_9MICO</name>
<organism evidence="1 2">
    <name type="scientific">Rathayibacter iranicus NCPPB 2253 = VKM Ac-1602</name>
    <dbReference type="NCBI Taxonomy" id="1328868"/>
    <lineage>
        <taxon>Bacteria</taxon>
        <taxon>Bacillati</taxon>
        <taxon>Actinomycetota</taxon>
        <taxon>Actinomycetes</taxon>
        <taxon>Micrococcales</taxon>
        <taxon>Microbacteriaceae</taxon>
        <taxon>Rathayibacter</taxon>
    </lineage>
</organism>
<protein>
    <submittedName>
        <fullName evidence="1">Uncharacterized protein</fullName>
    </submittedName>
</protein>
<dbReference type="RefSeq" id="WP_127843948.1">
    <property type="nucleotide sequence ID" value="NZ_QGDV01000004.1"/>
</dbReference>
<evidence type="ECO:0000313" key="1">
    <source>
        <dbReference type="EMBL" id="PWJ64686.1"/>
    </source>
</evidence>
<evidence type="ECO:0000313" key="2">
    <source>
        <dbReference type="Proteomes" id="UP000245674"/>
    </source>
</evidence>
<keyword evidence="2" id="KW-1185">Reference proteome</keyword>
<proteinExistence type="predicted"/>
<dbReference type="EMBL" id="QGDV01000004">
    <property type="protein sequence ID" value="PWJ64686.1"/>
    <property type="molecule type" value="Genomic_DNA"/>
</dbReference>
<reference evidence="1 2" key="1">
    <citation type="submission" date="2018-03" db="EMBL/GenBank/DDBJ databases">
        <title>Genomic Encyclopedia of Type Strains, Phase III (KMG-III): the genomes of soil and plant-associated and newly described type strains.</title>
        <authorList>
            <person name="Whitman W."/>
        </authorList>
    </citation>
    <scope>NUCLEOTIDE SEQUENCE [LARGE SCALE GENOMIC DNA]</scope>
    <source>
        <strain evidence="1 2">VKM Ac-1602</strain>
    </source>
</reference>
<comment type="caution">
    <text evidence="1">The sequence shown here is derived from an EMBL/GenBank/DDBJ whole genome shotgun (WGS) entry which is preliminary data.</text>
</comment>
<gene>
    <name evidence="1" type="ORF">B0H03_10452</name>
</gene>
<sequence length="76" mass="8031">MNSSLLKANNCWKFPPAPLSVLSVGVTSEVPSINRKTGALEERSLLALRHTIGETIHDDVRAAAALFEDDASAVAG</sequence>
<dbReference type="Proteomes" id="UP000245674">
    <property type="component" value="Unassembled WGS sequence"/>
</dbReference>
<accession>A0ABX5LD15</accession>